<dbReference type="GO" id="GO:0006508">
    <property type="term" value="P:proteolysis"/>
    <property type="evidence" value="ECO:0007669"/>
    <property type="project" value="UniProtKB-KW"/>
</dbReference>
<dbReference type="InterPro" id="IPR036852">
    <property type="entry name" value="Peptidase_S8/S53_dom_sf"/>
</dbReference>
<dbReference type="InterPro" id="IPR015500">
    <property type="entry name" value="Peptidase_S8_subtilisin-rel"/>
</dbReference>
<dbReference type="Pfam" id="PF00082">
    <property type="entry name" value="Peptidase_S8"/>
    <property type="match status" value="1"/>
</dbReference>
<dbReference type="PROSITE" id="PS51892">
    <property type="entry name" value="SUBTILASE"/>
    <property type="match status" value="1"/>
</dbReference>
<dbReference type="GO" id="GO:0004252">
    <property type="term" value="F:serine-type endopeptidase activity"/>
    <property type="evidence" value="ECO:0007669"/>
    <property type="project" value="UniProtKB-UniRule"/>
</dbReference>
<sequence length="1321" mass="136229">MSHLPHRRSGRHRHSATLLAGALAAAVAVGMTGTAAVAAAPAPTAAKSVPASSPTTPKASTEIAPEKKVKPDLRHQLEDRDTADFWVDFDDRADLSSAAAIDDWDERGAAVAEALKSTADRSQRGVRARLKAAGVEFESFWATNAIKVNDGTSALAHSIAADTSVNALWPSFAVVPPKTTTSQQARATAATVEWGVANVKADQVWTQEQRKGEGVVIANIDSGVQYDHPALVKQYRGNNGDGTFTHDYSWFDAQGVCDGAPCDNDGHGTHTMGTMVGDDGAGNQIGVAPGARWIAANGCCASDTTLVSSGQWMLQPTDLSGQKPDASKRPQVINNSWGTNAPSNSPFMADISAAWTASGIFASWSNGNLGPQCATSGSPGSLAINYSVGAYDALNKIASFSSRGAGANGLVKPNISAPGVNVRSSLPGDTYGSYNGTSMAAPHVAGAVALLWSARPTLVGDTGYTGELLDGSAVDTSDLQCGGTAEDNNVYGEGRLDALALIEQVPAGPAGTATGTATDAATDEPLSGVDVRFDGPIERTVTTQADGAVDVDLPVGSYAVTATAFGYETLDLGTVQVTEDAGTELDLSLTALPSATVSGTVTDGSGHGWPLYARVRANGTPVSTYTDPATGRYSVRLPIGETYDLSISANYPGYAPGQRQVTLTDGNASGDVSLRVESCTKAPGYAADCSPIPGGLVVGAVTDAVTDKPVIDADVTRVAAPAESGRSVRTPEDDALDDGFYWLFSSATGPVELRATKGGEYTPGSQQATIAGDDVTEVDFTLGAGRLEVTPGEVTGTVTLGEAENQELQVTNTGNAPASFRVVDRDRGFEIATADGGRLTPGSSTRGAPLRRIETPVSPLRPDGASGSVLSGMAPGSEAWVPIADHPTKVMDNVAGSYQGRLYSFSGTADGVYGTRASYVYDPQTLQWNEIAPMPQARLKPAGAFYDGKFYVTGGWGGEPGTMVNTTSIYDPETDSWAEGAENPLPRAAAGTAVLDGTMYAVGGCAAECGSVAVVTYDIDTDTFSRVADYPEPTAWLSCGALEDKIYCAGGVGSGTQSKHAFVYDPDRDEWRMIASLPRTVWGAGYTAANGKLLVSGGVVDSAVSNAGWAYDPASDTWSALPNSTQLTYRGASACGFARVGGTAGQFNPVATAETLPGFDGCGDDSTEAAWLSNDTGSVTLAPGESTTVSIGMDSGSLTQPGIYRGALHLVEDTPFEVENVPVTLEVAAPGTWGRVGGTIAGTTCGGTTGPLSGATVGINGSSSTWTLSSREDGSYARWVDRGENPLDVVAHADGWVPDSTRVRLGKRPVTADLTLDRLSC</sequence>
<feature type="signal peptide" evidence="7">
    <location>
        <begin position="1"/>
        <end position="38"/>
    </location>
</feature>
<comment type="similarity">
    <text evidence="1 5">Belongs to the peptidase S8 family.</text>
</comment>
<name>A0A7W5A7H2_9ACTN</name>
<feature type="active site" description="Charge relay system" evidence="5">
    <location>
        <position position="221"/>
    </location>
</feature>
<evidence type="ECO:0000256" key="1">
    <source>
        <dbReference type="ARBA" id="ARBA00011073"/>
    </source>
</evidence>
<feature type="region of interest" description="Disordered" evidence="6">
    <location>
        <begin position="43"/>
        <end position="66"/>
    </location>
</feature>
<dbReference type="SUPFAM" id="SSF49452">
    <property type="entry name" value="Starch-binding domain-like"/>
    <property type="match status" value="1"/>
</dbReference>
<evidence type="ECO:0000256" key="7">
    <source>
        <dbReference type="SAM" id="SignalP"/>
    </source>
</evidence>
<dbReference type="InterPro" id="IPR023828">
    <property type="entry name" value="Peptidase_S8_Ser-AS"/>
</dbReference>
<dbReference type="RefSeq" id="WP_183548820.1">
    <property type="nucleotide sequence ID" value="NZ_BMQT01000008.1"/>
</dbReference>
<dbReference type="Pfam" id="PF01344">
    <property type="entry name" value="Kelch_1"/>
    <property type="match status" value="1"/>
</dbReference>
<feature type="active site" description="Charge relay system" evidence="5">
    <location>
        <position position="438"/>
    </location>
</feature>
<feature type="active site" description="Charge relay system" evidence="5">
    <location>
        <position position="267"/>
    </location>
</feature>
<dbReference type="Gene3D" id="3.40.50.200">
    <property type="entry name" value="Peptidase S8/S53 domain"/>
    <property type="match status" value="1"/>
</dbReference>
<keyword evidence="4 5" id="KW-0720">Serine protease</keyword>
<dbReference type="InterPro" id="IPR013784">
    <property type="entry name" value="Carb-bd-like_fold"/>
</dbReference>
<evidence type="ECO:0000256" key="6">
    <source>
        <dbReference type="SAM" id="MobiDB-lite"/>
    </source>
</evidence>
<keyword evidence="10" id="KW-1185">Reference proteome</keyword>
<protein>
    <submittedName>
        <fullName evidence="9">Subtilisin family serine protease/N-acetylneuraminic acid mutarotase</fullName>
    </submittedName>
</protein>
<evidence type="ECO:0000256" key="3">
    <source>
        <dbReference type="ARBA" id="ARBA00022801"/>
    </source>
</evidence>
<feature type="region of interest" description="Disordered" evidence="6">
    <location>
        <begin position="512"/>
        <end position="531"/>
    </location>
</feature>
<keyword evidence="2 5" id="KW-0645">Protease</keyword>
<proteinExistence type="inferred from homology"/>
<reference evidence="9 10" key="1">
    <citation type="submission" date="2020-08" db="EMBL/GenBank/DDBJ databases">
        <title>Genomic Encyclopedia of Type Strains, Phase III (KMG-III): the genomes of soil and plant-associated and newly described type strains.</title>
        <authorList>
            <person name="Whitman W."/>
        </authorList>
    </citation>
    <scope>NUCLEOTIDE SEQUENCE [LARGE SCALE GENOMIC DNA]</scope>
    <source>
        <strain evidence="9 10">CECT 3302</strain>
    </source>
</reference>
<dbReference type="SMART" id="SM00612">
    <property type="entry name" value="Kelch"/>
    <property type="match status" value="5"/>
</dbReference>
<dbReference type="Gene3D" id="2.60.40.1120">
    <property type="entry name" value="Carboxypeptidase-like, regulatory domain"/>
    <property type="match status" value="3"/>
</dbReference>
<evidence type="ECO:0000256" key="4">
    <source>
        <dbReference type="ARBA" id="ARBA00022825"/>
    </source>
</evidence>
<keyword evidence="7" id="KW-0732">Signal</keyword>
<evidence type="ECO:0000313" key="10">
    <source>
        <dbReference type="Proteomes" id="UP000577707"/>
    </source>
</evidence>
<comment type="caution">
    <text evidence="9">The sequence shown here is derived from an EMBL/GenBank/DDBJ whole genome shotgun (WGS) entry which is preliminary data.</text>
</comment>
<dbReference type="SUPFAM" id="SSF49464">
    <property type="entry name" value="Carboxypeptidase regulatory domain-like"/>
    <property type="match status" value="3"/>
</dbReference>
<dbReference type="PRINTS" id="PR00723">
    <property type="entry name" value="SUBTILISIN"/>
</dbReference>
<feature type="chain" id="PRO_5031234610" evidence="7">
    <location>
        <begin position="39"/>
        <end position="1321"/>
    </location>
</feature>
<evidence type="ECO:0000313" key="9">
    <source>
        <dbReference type="EMBL" id="MBB3091108.1"/>
    </source>
</evidence>
<accession>A0A7W5A7H2</accession>
<dbReference type="Pfam" id="PF13620">
    <property type="entry name" value="CarboxypepD_reg"/>
    <property type="match status" value="1"/>
</dbReference>
<dbReference type="SUPFAM" id="SSF117281">
    <property type="entry name" value="Kelch motif"/>
    <property type="match status" value="1"/>
</dbReference>
<dbReference type="InterPro" id="IPR015915">
    <property type="entry name" value="Kelch-typ_b-propeller"/>
</dbReference>
<dbReference type="PANTHER" id="PTHR43399:SF4">
    <property type="entry name" value="CELL WALL-ASSOCIATED PROTEASE"/>
    <property type="match status" value="1"/>
</dbReference>
<dbReference type="InterPro" id="IPR008969">
    <property type="entry name" value="CarboxyPept-like_regulatory"/>
</dbReference>
<evidence type="ECO:0000259" key="8">
    <source>
        <dbReference type="Pfam" id="PF00082"/>
    </source>
</evidence>
<organism evidence="9 10">
    <name type="scientific">Nocardioides albus</name>
    <dbReference type="NCBI Taxonomy" id="1841"/>
    <lineage>
        <taxon>Bacteria</taxon>
        <taxon>Bacillati</taxon>
        <taxon>Actinomycetota</taxon>
        <taxon>Actinomycetes</taxon>
        <taxon>Propionibacteriales</taxon>
        <taxon>Nocardioidaceae</taxon>
        <taxon>Nocardioides</taxon>
    </lineage>
</organism>
<dbReference type="Gene3D" id="2.120.10.80">
    <property type="entry name" value="Kelch-type beta propeller"/>
    <property type="match status" value="2"/>
</dbReference>
<evidence type="ECO:0000256" key="5">
    <source>
        <dbReference type="PROSITE-ProRule" id="PRU01240"/>
    </source>
</evidence>
<gene>
    <name evidence="9" type="ORF">FHS12_004073</name>
</gene>
<dbReference type="GO" id="GO:0030246">
    <property type="term" value="F:carbohydrate binding"/>
    <property type="evidence" value="ECO:0007669"/>
    <property type="project" value="InterPro"/>
</dbReference>
<dbReference type="Pfam" id="PF24681">
    <property type="entry name" value="Kelch_KLHDC2_KLHL20_DRC7"/>
    <property type="match status" value="1"/>
</dbReference>
<feature type="compositionally biased region" description="Low complexity" evidence="6">
    <location>
        <begin position="43"/>
        <end position="61"/>
    </location>
</feature>
<evidence type="ECO:0000256" key="2">
    <source>
        <dbReference type="ARBA" id="ARBA00022670"/>
    </source>
</evidence>
<dbReference type="PANTHER" id="PTHR43399">
    <property type="entry name" value="SUBTILISIN-RELATED"/>
    <property type="match status" value="1"/>
</dbReference>
<dbReference type="InterPro" id="IPR051048">
    <property type="entry name" value="Peptidase_S8/S53_subtilisin"/>
</dbReference>
<dbReference type="Proteomes" id="UP000577707">
    <property type="component" value="Unassembled WGS sequence"/>
</dbReference>
<feature type="domain" description="Peptidase S8/S53" evidence="8">
    <location>
        <begin position="212"/>
        <end position="492"/>
    </location>
</feature>
<dbReference type="InterPro" id="IPR000209">
    <property type="entry name" value="Peptidase_S8/S53_dom"/>
</dbReference>
<feature type="region of interest" description="Disordered" evidence="6">
    <location>
        <begin position="833"/>
        <end position="863"/>
    </location>
</feature>
<keyword evidence="3 5" id="KW-0378">Hydrolase</keyword>
<dbReference type="InterPro" id="IPR006652">
    <property type="entry name" value="Kelch_1"/>
</dbReference>
<dbReference type="SUPFAM" id="SSF52743">
    <property type="entry name" value="Subtilisin-like"/>
    <property type="match status" value="1"/>
</dbReference>
<dbReference type="PROSITE" id="PS00138">
    <property type="entry name" value="SUBTILASE_SER"/>
    <property type="match status" value="1"/>
</dbReference>
<dbReference type="EMBL" id="JACHXG010000009">
    <property type="protein sequence ID" value="MBB3091108.1"/>
    <property type="molecule type" value="Genomic_DNA"/>
</dbReference>